<dbReference type="EMBL" id="QNBE01000132">
    <property type="protein sequence ID" value="RKX68764.1"/>
    <property type="molecule type" value="Genomic_DNA"/>
</dbReference>
<protein>
    <recommendedName>
        <fullName evidence="6 7">Large ribosomal subunit protein bL9</fullName>
    </recommendedName>
</protein>
<evidence type="ECO:0000259" key="8">
    <source>
        <dbReference type="PROSITE" id="PS00651"/>
    </source>
</evidence>
<dbReference type="Gene3D" id="3.10.430.100">
    <property type="entry name" value="Ribosomal protein L9, C-terminal domain"/>
    <property type="match status" value="1"/>
</dbReference>
<dbReference type="PANTHER" id="PTHR21368">
    <property type="entry name" value="50S RIBOSOMAL PROTEIN L9"/>
    <property type="match status" value="1"/>
</dbReference>
<comment type="function">
    <text evidence="7">Binds to the 23S rRNA.</text>
</comment>
<dbReference type="SUPFAM" id="SSF55658">
    <property type="entry name" value="L9 N-domain-like"/>
    <property type="match status" value="1"/>
</dbReference>
<evidence type="ECO:0000256" key="5">
    <source>
        <dbReference type="ARBA" id="ARBA00023274"/>
    </source>
</evidence>
<evidence type="ECO:0000256" key="2">
    <source>
        <dbReference type="ARBA" id="ARBA00022730"/>
    </source>
</evidence>
<dbReference type="Pfam" id="PF03948">
    <property type="entry name" value="Ribosomal_L9_C"/>
    <property type="match status" value="1"/>
</dbReference>
<dbReference type="InterPro" id="IPR020069">
    <property type="entry name" value="Ribosomal_bL9_C"/>
</dbReference>
<dbReference type="InterPro" id="IPR020070">
    <property type="entry name" value="Ribosomal_bL9_N"/>
</dbReference>
<dbReference type="InterPro" id="IPR020594">
    <property type="entry name" value="Ribosomal_bL9_bac/chp"/>
</dbReference>
<dbReference type="GO" id="GO:1990904">
    <property type="term" value="C:ribonucleoprotein complex"/>
    <property type="evidence" value="ECO:0007669"/>
    <property type="project" value="UniProtKB-KW"/>
</dbReference>
<dbReference type="InterPro" id="IPR036935">
    <property type="entry name" value="Ribosomal_bL9_N_sf"/>
</dbReference>
<evidence type="ECO:0000256" key="1">
    <source>
        <dbReference type="ARBA" id="ARBA00010605"/>
    </source>
</evidence>
<keyword evidence="2 7" id="KW-0699">rRNA-binding</keyword>
<dbReference type="GO" id="GO:0019843">
    <property type="term" value="F:rRNA binding"/>
    <property type="evidence" value="ECO:0007669"/>
    <property type="project" value="UniProtKB-UniRule"/>
</dbReference>
<dbReference type="NCBIfam" id="TIGR00158">
    <property type="entry name" value="L9"/>
    <property type="match status" value="1"/>
</dbReference>
<organism evidence="9 10">
    <name type="scientific">candidate division WOR-3 bacterium</name>
    <dbReference type="NCBI Taxonomy" id="2052148"/>
    <lineage>
        <taxon>Bacteria</taxon>
        <taxon>Bacteria division WOR-3</taxon>
    </lineage>
</organism>
<dbReference type="InterPro" id="IPR009027">
    <property type="entry name" value="Ribosomal_bL9/RNase_H1_N"/>
</dbReference>
<comment type="caution">
    <text evidence="9">The sequence shown here is derived from an EMBL/GenBank/DDBJ whole genome shotgun (WGS) entry which is preliminary data.</text>
</comment>
<dbReference type="Pfam" id="PF01281">
    <property type="entry name" value="Ribosomal_L9_N"/>
    <property type="match status" value="1"/>
</dbReference>
<evidence type="ECO:0000256" key="6">
    <source>
        <dbReference type="ARBA" id="ARBA00035292"/>
    </source>
</evidence>
<dbReference type="InterPro" id="IPR000244">
    <property type="entry name" value="Ribosomal_bL9"/>
</dbReference>
<reference evidence="9 10" key="1">
    <citation type="submission" date="2018-06" db="EMBL/GenBank/DDBJ databases">
        <title>Extensive metabolic versatility and redundancy in microbially diverse, dynamic hydrothermal sediments.</title>
        <authorList>
            <person name="Dombrowski N."/>
            <person name="Teske A."/>
            <person name="Baker B.J."/>
        </authorList>
    </citation>
    <scope>NUCLEOTIDE SEQUENCE [LARGE SCALE GENOMIC DNA]</scope>
    <source>
        <strain evidence="9">B36_G15</strain>
    </source>
</reference>
<sequence length="153" mass="17298">MKVILLKEISGLGREFDVIEVKDGYARNYLIPKRMAIRATPANLAGLEHRKRLIERKRAKALAQAQQIAEKLTGASIKTSLKVGEGDKVFGSITTGDISELLKLRRKVEVDHRQIKLTEPIRTPGVYTIPIQLHPDLTVEIKLWVVRERVAKK</sequence>
<keyword evidence="5 7" id="KW-0687">Ribonucleoprotein</keyword>
<feature type="domain" description="Ribosomal protein L9" evidence="8">
    <location>
        <begin position="13"/>
        <end position="40"/>
    </location>
</feature>
<evidence type="ECO:0000256" key="4">
    <source>
        <dbReference type="ARBA" id="ARBA00022980"/>
    </source>
</evidence>
<dbReference type="InterPro" id="IPR036791">
    <property type="entry name" value="Ribosomal_bL9_C_sf"/>
</dbReference>
<dbReference type="Gene3D" id="3.40.5.10">
    <property type="entry name" value="Ribosomal protein L9, N-terminal domain"/>
    <property type="match status" value="1"/>
</dbReference>
<evidence type="ECO:0000256" key="7">
    <source>
        <dbReference type="HAMAP-Rule" id="MF_00503"/>
    </source>
</evidence>
<keyword evidence="3 7" id="KW-0694">RNA-binding</keyword>
<accession>A0A660SDA2</accession>
<dbReference type="GO" id="GO:0006412">
    <property type="term" value="P:translation"/>
    <property type="evidence" value="ECO:0007669"/>
    <property type="project" value="UniProtKB-UniRule"/>
</dbReference>
<dbReference type="PROSITE" id="PS00651">
    <property type="entry name" value="RIBOSOMAL_L9"/>
    <property type="match status" value="1"/>
</dbReference>
<proteinExistence type="inferred from homology"/>
<dbReference type="AlphaFoldDB" id="A0A660SDA2"/>
<name>A0A660SDA2_UNCW3</name>
<evidence type="ECO:0000256" key="3">
    <source>
        <dbReference type="ARBA" id="ARBA00022884"/>
    </source>
</evidence>
<dbReference type="GO" id="GO:0003735">
    <property type="term" value="F:structural constituent of ribosome"/>
    <property type="evidence" value="ECO:0007669"/>
    <property type="project" value="InterPro"/>
</dbReference>
<dbReference type="GO" id="GO:0005840">
    <property type="term" value="C:ribosome"/>
    <property type="evidence" value="ECO:0007669"/>
    <property type="project" value="UniProtKB-KW"/>
</dbReference>
<evidence type="ECO:0000313" key="9">
    <source>
        <dbReference type="EMBL" id="RKX68764.1"/>
    </source>
</evidence>
<dbReference type="HAMAP" id="MF_00503">
    <property type="entry name" value="Ribosomal_bL9"/>
    <property type="match status" value="1"/>
</dbReference>
<evidence type="ECO:0000313" key="10">
    <source>
        <dbReference type="Proteomes" id="UP000268469"/>
    </source>
</evidence>
<dbReference type="Proteomes" id="UP000268469">
    <property type="component" value="Unassembled WGS sequence"/>
</dbReference>
<keyword evidence="4 7" id="KW-0689">Ribosomal protein</keyword>
<gene>
    <name evidence="7" type="primary">rplI</name>
    <name evidence="9" type="ORF">DRP53_10010</name>
</gene>
<comment type="similarity">
    <text evidence="1 7">Belongs to the bacterial ribosomal protein bL9 family.</text>
</comment>
<dbReference type="SUPFAM" id="SSF55653">
    <property type="entry name" value="Ribosomal protein L9 C-domain"/>
    <property type="match status" value="1"/>
</dbReference>